<sequence>MTPSALPPAKPPQDRRAGVMLHPSSLPGGGVCGDLGAEARYFVNFLVDCGLSVWQMLPVGPTLSEGSPYQTSSVHAGNPRLIALEPLLARGWLLGLPDYTLEDPYRAQSTALGHAFAGFQAHAAAQERAALDAFSAEHGYWLADYALFRALWEEQGRPWWLWPEPLRDRDPEALAAARARLAAALAYIHFEQFLFFSQWQELRDYANGRGVRLFGDLPIFVAHDSAEVWARPQDFDLNPDGTTRTVAGVPPDYFSATGQRWGNPLYAWQRMEQNGFAFWIERLRTQLRLFDLIRIDHFRGFESFWEIDGSEPLATNGRWVKAPGAALFTRLTEVFGTLPLVAEDLGVITPEVTALRKQFGLPGMKVLQFAFTGEPDNPYVPFRHERDAVVYTGTHDNDTTVGWFESQSDGAKGYIYEFLGHSQEAMPWPLIRAALASRCDLAILPMQDLLALGSEHRMNVPGVAGYNWSWRFTWPMVPPETPARIRRQLEIYQRLAPG</sequence>
<evidence type="ECO:0000313" key="13">
    <source>
        <dbReference type="Proteomes" id="UP000232638"/>
    </source>
</evidence>
<evidence type="ECO:0000256" key="10">
    <source>
        <dbReference type="RuleBase" id="RU361207"/>
    </source>
</evidence>
<evidence type="ECO:0000256" key="8">
    <source>
        <dbReference type="ARBA" id="ARBA00031423"/>
    </source>
</evidence>
<keyword evidence="5 10" id="KW-0328">Glycosyltransferase</keyword>
<dbReference type="Pfam" id="PF02446">
    <property type="entry name" value="Glyco_hydro_77"/>
    <property type="match status" value="1"/>
</dbReference>
<dbReference type="EC" id="2.4.1.25" evidence="3 10"/>
<keyword evidence="6 10" id="KW-0808">Transferase</keyword>
<evidence type="ECO:0000256" key="9">
    <source>
        <dbReference type="ARBA" id="ARBA00031501"/>
    </source>
</evidence>
<proteinExistence type="inferred from homology"/>
<evidence type="ECO:0000256" key="4">
    <source>
        <dbReference type="ARBA" id="ARBA00020295"/>
    </source>
</evidence>
<comment type="similarity">
    <text evidence="2 10">Belongs to the disproportionating enzyme family.</text>
</comment>
<gene>
    <name evidence="12" type="ORF">THSYN_00815</name>
</gene>
<dbReference type="RefSeq" id="WP_100922250.1">
    <property type="nucleotide sequence ID" value="NZ_CP020370.1"/>
</dbReference>
<reference evidence="12 13" key="1">
    <citation type="submission" date="2017-03" db="EMBL/GenBank/DDBJ databases">
        <title>Complete genome sequence of Candidatus 'Thiodictyon syntrophicum' sp. nov. strain Cad16T, a photolithoautotroph purple sulfur bacterium isolated from an alpine meromictic lake.</title>
        <authorList>
            <person name="Luedin S.M."/>
            <person name="Pothier J.F."/>
            <person name="Danza F."/>
            <person name="Storelli N."/>
            <person name="Wittwer M."/>
            <person name="Tonolla M."/>
        </authorList>
    </citation>
    <scope>NUCLEOTIDE SEQUENCE [LARGE SCALE GENOMIC DNA]</scope>
    <source>
        <strain evidence="12 13">Cad16T</strain>
    </source>
</reference>
<evidence type="ECO:0000256" key="7">
    <source>
        <dbReference type="ARBA" id="ARBA00023277"/>
    </source>
</evidence>
<evidence type="ECO:0000256" key="11">
    <source>
        <dbReference type="SAM" id="MobiDB-lite"/>
    </source>
</evidence>
<dbReference type="PANTHER" id="PTHR32438:SF5">
    <property type="entry name" value="4-ALPHA-GLUCANOTRANSFERASE DPE1, CHLOROPLASTIC_AMYLOPLASTIC"/>
    <property type="match status" value="1"/>
</dbReference>
<dbReference type="OrthoDB" id="9763489at2"/>
<dbReference type="Proteomes" id="UP000232638">
    <property type="component" value="Chromosome"/>
</dbReference>
<evidence type="ECO:0000256" key="2">
    <source>
        <dbReference type="ARBA" id="ARBA00005684"/>
    </source>
</evidence>
<dbReference type="NCBIfam" id="NF011080">
    <property type="entry name" value="PRK14508.1-3"/>
    <property type="match status" value="1"/>
</dbReference>
<accession>A0A2K8UGB9</accession>
<protein>
    <recommendedName>
        <fullName evidence="4 10">4-alpha-glucanotransferase</fullName>
        <ecNumber evidence="3 10">2.4.1.25</ecNumber>
    </recommendedName>
    <alternativeName>
        <fullName evidence="8 10">Amylomaltase</fullName>
    </alternativeName>
    <alternativeName>
        <fullName evidence="9 10">Disproportionating enzyme</fullName>
    </alternativeName>
</protein>
<dbReference type="AlphaFoldDB" id="A0A2K8UGB9"/>
<evidence type="ECO:0000256" key="1">
    <source>
        <dbReference type="ARBA" id="ARBA00000439"/>
    </source>
</evidence>
<dbReference type="GO" id="GO:0004134">
    <property type="term" value="F:4-alpha-glucanotransferase activity"/>
    <property type="evidence" value="ECO:0007669"/>
    <property type="project" value="UniProtKB-EC"/>
</dbReference>
<name>A0A2K8UGB9_9GAMM</name>
<keyword evidence="7 10" id="KW-0119">Carbohydrate metabolism</keyword>
<evidence type="ECO:0000256" key="3">
    <source>
        <dbReference type="ARBA" id="ARBA00012560"/>
    </source>
</evidence>
<dbReference type="KEGG" id="tsy:THSYN_00815"/>
<comment type="catalytic activity">
    <reaction evidence="1 10">
        <text>Transfers a segment of a (1-&gt;4)-alpha-D-glucan to a new position in an acceptor, which may be glucose or a (1-&gt;4)-alpha-D-glucan.</text>
        <dbReference type="EC" id="2.4.1.25"/>
    </reaction>
</comment>
<feature type="region of interest" description="Disordered" evidence="11">
    <location>
        <begin position="1"/>
        <end position="20"/>
    </location>
</feature>
<dbReference type="NCBIfam" id="TIGR00217">
    <property type="entry name" value="malQ"/>
    <property type="match status" value="1"/>
</dbReference>
<dbReference type="InterPro" id="IPR017853">
    <property type="entry name" value="GH"/>
</dbReference>
<evidence type="ECO:0000256" key="6">
    <source>
        <dbReference type="ARBA" id="ARBA00022679"/>
    </source>
</evidence>
<dbReference type="EMBL" id="CP020370">
    <property type="protein sequence ID" value="AUB84600.1"/>
    <property type="molecule type" value="Genomic_DNA"/>
</dbReference>
<dbReference type="InterPro" id="IPR003385">
    <property type="entry name" value="Glyco_hydro_77"/>
</dbReference>
<feature type="compositionally biased region" description="Pro residues" evidence="11">
    <location>
        <begin position="1"/>
        <end position="11"/>
    </location>
</feature>
<evidence type="ECO:0000313" key="12">
    <source>
        <dbReference type="EMBL" id="AUB84600.1"/>
    </source>
</evidence>
<organism evidence="12 13">
    <name type="scientific">Candidatus Thiodictyon syntrophicum</name>
    <dbReference type="NCBI Taxonomy" id="1166950"/>
    <lineage>
        <taxon>Bacteria</taxon>
        <taxon>Pseudomonadati</taxon>
        <taxon>Pseudomonadota</taxon>
        <taxon>Gammaproteobacteria</taxon>
        <taxon>Chromatiales</taxon>
        <taxon>Chromatiaceae</taxon>
        <taxon>Thiodictyon</taxon>
    </lineage>
</organism>
<dbReference type="GO" id="GO:0005975">
    <property type="term" value="P:carbohydrate metabolic process"/>
    <property type="evidence" value="ECO:0007669"/>
    <property type="project" value="InterPro"/>
</dbReference>
<keyword evidence="13" id="KW-1185">Reference proteome</keyword>
<dbReference type="PANTHER" id="PTHR32438">
    <property type="entry name" value="4-ALPHA-GLUCANOTRANSFERASE DPE1, CHLOROPLASTIC/AMYLOPLASTIC"/>
    <property type="match status" value="1"/>
</dbReference>
<dbReference type="SUPFAM" id="SSF51445">
    <property type="entry name" value="(Trans)glycosidases"/>
    <property type="match status" value="1"/>
</dbReference>
<dbReference type="Gene3D" id="3.20.20.80">
    <property type="entry name" value="Glycosidases"/>
    <property type="match status" value="1"/>
</dbReference>
<evidence type="ECO:0000256" key="5">
    <source>
        <dbReference type="ARBA" id="ARBA00022676"/>
    </source>
</evidence>